<dbReference type="Proteomes" id="UP000299102">
    <property type="component" value="Unassembled WGS sequence"/>
</dbReference>
<organism evidence="1 2">
    <name type="scientific">Eumeta variegata</name>
    <name type="common">Bagworm moth</name>
    <name type="synonym">Eumeta japonica</name>
    <dbReference type="NCBI Taxonomy" id="151549"/>
    <lineage>
        <taxon>Eukaryota</taxon>
        <taxon>Metazoa</taxon>
        <taxon>Ecdysozoa</taxon>
        <taxon>Arthropoda</taxon>
        <taxon>Hexapoda</taxon>
        <taxon>Insecta</taxon>
        <taxon>Pterygota</taxon>
        <taxon>Neoptera</taxon>
        <taxon>Endopterygota</taxon>
        <taxon>Lepidoptera</taxon>
        <taxon>Glossata</taxon>
        <taxon>Ditrysia</taxon>
        <taxon>Tineoidea</taxon>
        <taxon>Psychidae</taxon>
        <taxon>Oiketicinae</taxon>
        <taxon>Eumeta</taxon>
    </lineage>
</organism>
<name>A0A4C1YKW8_EUMVA</name>
<proteinExistence type="predicted"/>
<sequence length="255" mass="28036">MLYQQFSRLVSHGAARLDIGAFRLCAALFHPIKRRRPFLSPTGTASRSNSAWRYGRAPEASPHASLPITSDSVCGRSCGTSTDNYLPPKRTQQNLARLRTTFDDEAPCKTTIYDSFVEFKRGRVNLSEEFRDGGPSTAVNTKNIDAVRPMIETDREQNLEPEPGTKFKTRRGGRIECGIGITIESLIGIEIENMKELFALGLVQLRTLIGSAIRIESGTGSRIEDGNQITIESGTEIETGLELKTGVGSESELKV</sequence>
<dbReference type="OrthoDB" id="10017160at2759"/>
<dbReference type="EMBL" id="BGZK01001303">
    <property type="protein sequence ID" value="GBP76768.1"/>
    <property type="molecule type" value="Genomic_DNA"/>
</dbReference>
<evidence type="ECO:0000313" key="1">
    <source>
        <dbReference type="EMBL" id="GBP76768.1"/>
    </source>
</evidence>
<comment type="caution">
    <text evidence="1">The sequence shown here is derived from an EMBL/GenBank/DDBJ whole genome shotgun (WGS) entry which is preliminary data.</text>
</comment>
<dbReference type="AlphaFoldDB" id="A0A4C1YKW8"/>
<gene>
    <name evidence="1" type="ORF">EVAR_57293_1</name>
</gene>
<protein>
    <submittedName>
        <fullName evidence="1">Uncharacterized protein</fullName>
    </submittedName>
</protein>
<keyword evidence="2" id="KW-1185">Reference proteome</keyword>
<accession>A0A4C1YKW8</accession>
<evidence type="ECO:0000313" key="2">
    <source>
        <dbReference type="Proteomes" id="UP000299102"/>
    </source>
</evidence>
<reference evidence="1 2" key="1">
    <citation type="journal article" date="2019" name="Commun. Biol.">
        <title>The bagworm genome reveals a unique fibroin gene that provides high tensile strength.</title>
        <authorList>
            <person name="Kono N."/>
            <person name="Nakamura H."/>
            <person name="Ohtoshi R."/>
            <person name="Tomita M."/>
            <person name="Numata K."/>
            <person name="Arakawa K."/>
        </authorList>
    </citation>
    <scope>NUCLEOTIDE SEQUENCE [LARGE SCALE GENOMIC DNA]</scope>
</reference>